<gene>
    <name evidence="7" type="ORF">OSB1V03_LOCUS5923</name>
</gene>
<dbReference type="EMBL" id="CAJPIZ010003105">
    <property type="protein sequence ID" value="CAG2105919.1"/>
    <property type="molecule type" value="Genomic_DNA"/>
</dbReference>
<feature type="transmembrane region" description="Helical" evidence="6">
    <location>
        <begin position="227"/>
        <end position="248"/>
    </location>
</feature>
<feature type="transmembrane region" description="Helical" evidence="6">
    <location>
        <begin position="403"/>
        <end position="422"/>
    </location>
</feature>
<organism evidence="7">
    <name type="scientific">Medioppia subpectinata</name>
    <dbReference type="NCBI Taxonomy" id="1979941"/>
    <lineage>
        <taxon>Eukaryota</taxon>
        <taxon>Metazoa</taxon>
        <taxon>Ecdysozoa</taxon>
        <taxon>Arthropoda</taxon>
        <taxon>Chelicerata</taxon>
        <taxon>Arachnida</taxon>
        <taxon>Acari</taxon>
        <taxon>Acariformes</taxon>
        <taxon>Sarcoptiformes</taxon>
        <taxon>Oribatida</taxon>
        <taxon>Brachypylina</taxon>
        <taxon>Oppioidea</taxon>
        <taxon>Oppiidae</taxon>
        <taxon>Medioppia</taxon>
    </lineage>
</organism>
<feature type="transmembrane region" description="Helical" evidence="6">
    <location>
        <begin position="568"/>
        <end position="592"/>
    </location>
</feature>
<protein>
    <submittedName>
        <fullName evidence="7">Uncharacterized protein</fullName>
    </submittedName>
</protein>
<comment type="subcellular location">
    <subcellularLocation>
        <location evidence="1">Membrane</location>
        <topology evidence="1">Multi-pass membrane protein</topology>
    </subcellularLocation>
</comment>
<evidence type="ECO:0000256" key="4">
    <source>
        <dbReference type="ARBA" id="ARBA00023136"/>
    </source>
</evidence>
<feature type="transmembrane region" description="Helical" evidence="6">
    <location>
        <begin position="462"/>
        <end position="485"/>
    </location>
</feature>
<evidence type="ECO:0000256" key="1">
    <source>
        <dbReference type="ARBA" id="ARBA00004141"/>
    </source>
</evidence>
<dbReference type="EMBL" id="OC857680">
    <property type="protein sequence ID" value="CAD7625489.1"/>
    <property type="molecule type" value="Genomic_DNA"/>
</dbReference>
<evidence type="ECO:0000313" key="8">
    <source>
        <dbReference type="Proteomes" id="UP000759131"/>
    </source>
</evidence>
<name>A0A7R9KNN7_9ACAR</name>
<dbReference type="Pfam" id="PF00083">
    <property type="entry name" value="Sugar_tr"/>
    <property type="match status" value="1"/>
</dbReference>
<dbReference type="OrthoDB" id="6420551at2759"/>
<dbReference type="AlphaFoldDB" id="A0A7R9KNN7"/>
<feature type="transmembrane region" description="Helical" evidence="6">
    <location>
        <begin position="314"/>
        <end position="332"/>
    </location>
</feature>
<feature type="region of interest" description="Disordered" evidence="5">
    <location>
        <begin position="138"/>
        <end position="160"/>
    </location>
</feature>
<feature type="transmembrane region" description="Helical" evidence="6">
    <location>
        <begin position="506"/>
        <end position="530"/>
    </location>
</feature>
<evidence type="ECO:0000256" key="6">
    <source>
        <dbReference type="SAM" id="Phobius"/>
    </source>
</evidence>
<evidence type="ECO:0000313" key="7">
    <source>
        <dbReference type="EMBL" id="CAD7625489.1"/>
    </source>
</evidence>
<keyword evidence="4 6" id="KW-0472">Membrane</keyword>
<feature type="transmembrane region" description="Helical" evidence="6">
    <location>
        <begin position="30"/>
        <end position="52"/>
    </location>
</feature>
<keyword evidence="8" id="KW-1185">Reference proteome</keyword>
<dbReference type="InterPro" id="IPR005828">
    <property type="entry name" value="MFS_sugar_transport-like"/>
</dbReference>
<dbReference type="GO" id="GO:0022857">
    <property type="term" value="F:transmembrane transporter activity"/>
    <property type="evidence" value="ECO:0007669"/>
    <property type="project" value="InterPro"/>
</dbReference>
<sequence>MSTNVPSDGLVTMDVVLRRRRLLTESRHSLIWSAVNVFFASIVAIDLNYFMAEIELNSQQMKAFGVKDNEFGFKQCKPTVEPPVDPIVRSPNPIFEMSAASDLDKHLSLNSTQLSEGLNWTQLDSSLDTTSHSWQFHAGQSPDKSLNASNGSSGGFVRLRRSTNKANTNESFVTNERELGLYLKDFEQRELRLEELTGRPRTSIICMVAAILGAVIFGMIADRCGRRNTLLVSLYLFVSAAVSLHFVTDFLQFSILYSLQAFFAAGMQITAFVLLLELFATPYQLRASLYWTCFSMTAVLLVPLLMWSIRNWRYVQLAISVPCIAFFTYIWLLPQSPLWLVVEGRLHTAENLIERLAQHNGKHVSPSFRLHLQNLLSCVKSSSVCQSLRHRILPKFSSPGLRWHMFVHFYLFFVVALTAQVTEPQTIRLNENRYAHHFYHALMDLGAVMLLYHFAVRIGPRFIQAFVFIISGLMLMTSITLQEILPKTYDTNGETNHFPQDFDFRLLLLPSSLILMARTLAICLPALTWFHAAKTMPTGIRCVGLAACFSWSKIGQMAAPHLLVLAQLIAPFIPIGLCGSLSVVAGGLSLLLPTCYRKPLPNTIEEAENKRLPVQLKHRYPSYRDLKDGKISSIPISGTNTLNGNVYTIGPNGLDKTNVKHHTDGQHMIDGIPGSGGLTVLPAPHRPNTVYNDDTDSRLSDLEEDINESNNWRLFANELSRQSNAKMLINRLDSYDGREVDLLGRSSAMGATVNGYPNGLTHNMGRIGRGVDPVAETNL</sequence>
<keyword evidence="2 6" id="KW-0812">Transmembrane</keyword>
<keyword evidence="3 6" id="KW-1133">Transmembrane helix</keyword>
<feature type="compositionally biased region" description="Polar residues" evidence="5">
    <location>
        <begin position="142"/>
        <end position="151"/>
    </location>
</feature>
<dbReference type="GO" id="GO:0016020">
    <property type="term" value="C:membrane"/>
    <property type="evidence" value="ECO:0007669"/>
    <property type="project" value="UniProtKB-SubCell"/>
</dbReference>
<dbReference type="SUPFAM" id="SSF103473">
    <property type="entry name" value="MFS general substrate transporter"/>
    <property type="match status" value="1"/>
</dbReference>
<evidence type="ECO:0000256" key="2">
    <source>
        <dbReference type="ARBA" id="ARBA00022692"/>
    </source>
</evidence>
<evidence type="ECO:0000256" key="5">
    <source>
        <dbReference type="SAM" id="MobiDB-lite"/>
    </source>
</evidence>
<accession>A0A7R9KNN7</accession>
<feature type="transmembrane region" description="Helical" evidence="6">
    <location>
        <begin position="434"/>
        <end position="456"/>
    </location>
</feature>
<dbReference type="Gene3D" id="1.20.1250.20">
    <property type="entry name" value="MFS general substrate transporter like domains"/>
    <property type="match status" value="1"/>
</dbReference>
<dbReference type="PANTHER" id="PTHR24064">
    <property type="entry name" value="SOLUTE CARRIER FAMILY 22 MEMBER"/>
    <property type="match status" value="1"/>
</dbReference>
<evidence type="ECO:0000256" key="3">
    <source>
        <dbReference type="ARBA" id="ARBA00022989"/>
    </source>
</evidence>
<proteinExistence type="predicted"/>
<reference evidence="7" key="1">
    <citation type="submission" date="2020-11" db="EMBL/GenBank/DDBJ databases">
        <authorList>
            <person name="Tran Van P."/>
        </authorList>
    </citation>
    <scope>NUCLEOTIDE SEQUENCE</scope>
</reference>
<dbReference type="Proteomes" id="UP000759131">
    <property type="component" value="Unassembled WGS sequence"/>
</dbReference>
<dbReference type="InterPro" id="IPR036259">
    <property type="entry name" value="MFS_trans_sf"/>
</dbReference>
<feature type="transmembrane region" description="Helical" evidence="6">
    <location>
        <begin position="288"/>
        <end position="307"/>
    </location>
</feature>
<feature type="transmembrane region" description="Helical" evidence="6">
    <location>
        <begin position="255"/>
        <end position="276"/>
    </location>
</feature>